<evidence type="ECO:0000256" key="1">
    <source>
        <dbReference type="ARBA" id="ARBA00004651"/>
    </source>
</evidence>
<feature type="transmembrane region" description="Helical" evidence="6">
    <location>
        <begin position="45"/>
        <end position="66"/>
    </location>
</feature>
<evidence type="ECO:0000256" key="3">
    <source>
        <dbReference type="ARBA" id="ARBA00022692"/>
    </source>
</evidence>
<gene>
    <name evidence="7" type="ORF">BFW38_09040</name>
</gene>
<protein>
    <recommendedName>
        <fullName evidence="9">YitT family protein</fullName>
    </recommendedName>
</protein>
<comment type="subcellular location">
    <subcellularLocation>
        <location evidence="1">Cell membrane</location>
        <topology evidence="1">Multi-pass membrane protein</topology>
    </subcellularLocation>
</comment>
<comment type="caution">
    <text evidence="7">The sequence shown here is derived from an EMBL/GenBank/DDBJ whole genome shotgun (WGS) entry which is preliminary data.</text>
</comment>
<dbReference type="PANTHER" id="PTHR33545">
    <property type="entry name" value="UPF0750 MEMBRANE PROTEIN YITT-RELATED"/>
    <property type="match status" value="1"/>
</dbReference>
<dbReference type="InterPro" id="IPR003740">
    <property type="entry name" value="YitT"/>
</dbReference>
<dbReference type="InterPro" id="IPR051461">
    <property type="entry name" value="UPF0750_membrane"/>
</dbReference>
<evidence type="ECO:0000313" key="7">
    <source>
        <dbReference type="EMBL" id="ODC03668.1"/>
    </source>
</evidence>
<evidence type="ECO:0000256" key="6">
    <source>
        <dbReference type="SAM" id="Phobius"/>
    </source>
</evidence>
<keyword evidence="2" id="KW-1003">Cell membrane</keyword>
<evidence type="ECO:0008006" key="9">
    <source>
        <dbReference type="Google" id="ProtNLM"/>
    </source>
</evidence>
<proteinExistence type="predicted"/>
<keyword evidence="8" id="KW-1185">Reference proteome</keyword>
<keyword evidence="4 6" id="KW-1133">Transmembrane helix</keyword>
<evidence type="ECO:0000256" key="4">
    <source>
        <dbReference type="ARBA" id="ARBA00022989"/>
    </source>
</evidence>
<dbReference type="PANTHER" id="PTHR33545:SF5">
    <property type="entry name" value="UPF0750 MEMBRANE PROTEIN YITT"/>
    <property type="match status" value="1"/>
</dbReference>
<dbReference type="Pfam" id="PF02588">
    <property type="entry name" value="YitT_membrane"/>
    <property type="match status" value="1"/>
</dbReference>
<evidence type="ECO:0000256" key="2">
    <source>
        <dbReference type="ARBA" id="ARBA00022475"/>
    </source>
</evidence>
<keyword evidence="3 6" id="KW-0812">Transmembrane</keyword>
<organism evidence="7 8">
    <name type="scientific">Terasakiispira papahanaumokuakeensis</name>
    <dbReference type="NCBI Taxonomy" id="197479"/>
    <lineage>
        <taxon>Bacteria</taxon>
        <taxon>Pseudomonadati</taxon>
        <taxon>Pseudomonadota</taxon>
        <taxon>Gammaproteobacteria</taxon>
        <taxon>Oceanospirillales</taxon>
        <taxon>Terasakiispira</taxon>
    </lineage>
</organism>
<dbReference type="GO" id="GO:0005886">
    <property type="term" value="C:plasma membrane"/>
    <property type="evidence" value="ECO:0007669"/>
    <property type="project" value="UniProtKB-SubCell"/>
</dbReference>
<reference evidence="7 8" key="1">
    <citation type="submission" date="2016-08" db="EMBL/GenBank/DDBJ databases">
        <authorList>
            <person name="Seilhamer J.J."/>
        </authorList>
    </citation>
    <scope>NUCLEOTIDE SEQUENCE [LARGE SCALE GENOMIC DNA]</scope>
    <source>
        <strain evidence="7 8">PH27A</strain>
    </source>
</reference>
<dbReference type="Proteomes" id="UP000094291">
    <property type="component" value="Unassembled WGS sequence"/>
</dbReference>
<feature type="transmembrane region" description="Helical" evidence="6">
    <location>
        <begin position="7"/>
        <end position="25"/>
    </location>
</feature>
<name>A0A1E2V9I3_9GAMM</name>
<dbReference type="RefSeq" id="WP_068998085.1">
    <property type="nucleotide sequence ID" value="NZ_MDTQ01000001.1"/>
</dbReference>
<evidence type="ECO:0000313" key="8">
    <source>
        <dbReference type="Proteomes" id="UP000094291"/>
    </source>
</evidence>
<dbReference type="EMBL" id="MDTQ01000001">
    <property type="protein sequence ID" value="ODC03668.1"/>
    <property type="molecule type" value="Genomic_DNA"/>
</dbReference>
<keyword evidence="5 6" id="KW-0472">Membrane</keyword>
<sequence length="204" mass="21574">MKQHLSHALGLLEGCFLIALGVIFLKSTGTMTGGAPGMALLLSHLSGLSISYSLVIVALPFFIMAWLTMGQRFMTKSISCVTLVAVLSHGLNAQLSLNVTPLLGVLAGSCLLGFGMVVLFRHNSSMGGTNVPALWLEHHFGWNTGVVLLGLDALILLATGLLLGWHLIPYALLSVSSIALIVGRYRKAQTQRHTAAPIQGAMSS</sequence>
<dbReference type="AlphaFoldDB" id="A0A1E2V9I3"/>
<accession>A0A1E2V9I3</accession>
<evidence type="ECO:0000256" key="5">
    <source>
        <dbReference type="ARBA" id="ARBA00023136"/>
    </source>
</evidence>
<feature type="transmembrane region" description="Helical" evidence="6">
    <location>
        <begin position="101"/>
        <end position="120"/>
    </location>
</feature>
<feature type="transmembrane region" description="Helical" evidence="6">
    <location>
        <begin position="167"/>
        <end position="185"/>
    </location>
</feature>